<evidence type="ECO:0000313" key="4">
    <source>
        <dbReference type="Proteomes" id="UP000831028"/>
    </source>
</evidence>
<sequence>MRPYGSKHLVLAMSTSNEYGSLEAIESALEVVHQNAISYKGKRGYFVDMDSLLKMERFLDKLPEQDGDDKVKLMRKDLESLKEQNKEMADETKRLRDFLAQAKEDARGFQLQFDAAVSERNAVQLEKKAEKAKILAEMETIRQSRDSLEHQLKEGSAKFDPEEALNIQEKASELRKELKTLNSHLEVNNAEINMLNAEVSDIKSKLDSAKAQRDQYKSQLDSLTQSRISAANMLHEKVSLPRPAVGKLTARVLGNKGLTWLHKAEEAMWNDYRERVYCLMLATKNGSTQNVRSLSSLLEIVFHWIKQQTRKVQNKIRSWVDLVEKDLREMKLKSIKFYRQKLEELNVQLEKQRAEKEKYGTWEREQEHWYETIYFYGLVFRNRIRRKSKSVINSIGTFFSSIFSKIGFWSRHRTFNKGKEKERAEEIFDYEKEALLIEKEKSHVKDGGEGPPPPPPPSMPIPQRKKTGEMAKKLEKLMGRK</sequence>
<reference evidence="3 4" key="1">
    <citation type="submission" date="2019-10" db="EMBL/GenBank/DDBJ databases">
        <authorList>
            <person name="Liu W."/>
        </authorList>
    </citation>
    <scope>NUCLEOTIDE SEQUENCE [LARGE SCALE GENOMIC DNA]</scope>
    <source>
        <strain evidence="3 4">SDAU11-86</strain>
    </source>
</reference>
<feature type="coiled-coil region" evidence="1">
    <location>
        <begin position="71"/>
        <end position="226"/>
    </location>
</feature>
<accession>A0AAE6VIL7</accession>
<feature type="region of interest" description="Disordered" evidence="2">
    <location>
        <begin position="441"/>
        <end position="481"/>
    </location>
</feature>
<name>A0AAE6VIL7_9VIRU</name>
<proteinExistence type="predicted"/>
<feature type="compositionally biased region" description="Pro residues" evidence="2">
    <location>
        <begin position="450"/>
        <end position="460"/>
    </location>
</feature>
<organism evidence="3 4">
    <name type="scientific">Botryosphaeria dothidea fusarivirus 1</name>
    <dbReference type="NCBI Taxonomy" id="2698667"/>
    <lineage>
        <taxon>Viruses</taxon>
        <taxon>Riboviria</taxon>
        <taxon>Orthornavirae</taxon>
        <taxon>Pisuviricota</taxon>
        <taxon>Duplopiviricetes</taxon>
        <taxon>Durnavirales</taxon>
        <taxon>Fusariviridae</taxon>
        <taxon>Alphafusarivirus</taxon>
        <taxon>Alphafusarivirus botryospheriae</taxon>
    </lineage>
</organism>
<feature type="compositionally biased region" description="Basic and acidic residues" evidence="2">
    <location>
        <begin position="466"/>
        <end position="481"/>
    </location>
</feature>
<protein>
    <submittedName>
        <fullName evidence="3">Uncharacterized protein</fullName>
    </submittedName>
</protein>
<keyword evidence="4" id="KW-1185">Reference proteome</keyword>
<dbReference type="Gene3D" id="1.10.287.2610">
    <property type="match status" value="1"/>
</dbReference>
<evidence type="ECO:0000256" key="2">
    <source>
        <dbReference type="SAM" id="MobiDB-lite"/>
    </source>
</evidence>
<evidence type="ECO:0000256" key="1">
    <source>
        <dbReference type="SAM" id="Coils"/>
    </source>
</evidence>
<dbReference type="EMBL" id="MN560974">
    <property type="protein sequence ID" value="QHI00152.1"/>
    <property type="molecule type" value="Genomic_RNA"/>
</dbReference>
<gene>
    <name evidence="3" type="ORF">BdFV1_gp2</name>
</gene>
<keyword evidence="1" id="KW-0175">Coiled coil</keyword>
<dbReference type="Proteomes" id="UP000831028">
    <property type="component" value="Segment"/>
</dbReference>
<evidence type="ECO:0000313" key="3">
    <source>
        <dbReference type="EMBL" id="QHI00152.1"/>
    </source>
</evidence>